<dbReference type="RefSeq" id="WP_209645100.1">
    <property type="nucleotide sequence ID" value="NZ_JAGINW010000001.1"/>
</dbReference>
<comment type="caution">
    <text evidence="1">The sequence shown here is derived from an EMBL/GenBank/DDBJ whole genome shotgun (WGS) entry which is preliminary data.</text>
</comment>
<sequence>MTNTEAAVAAAHDLSLPYLAGLTDTRIATLDSLPDGAHVVDIACGTGEPKRVPGAVRQLPRAGGLPHDHSRAVGRAHDLRIAARCGTVTGWVSPAERALYSSG</sequence>
<keyword evidence="2" id="KW-1185">Reference proteome</keyword>
<accession>A0ABS4TUE0</accession>
<dbReference type="EMBL" id="JAGINW010000001">
    <property type="protein sequence ID" value="MBP2328020.1"/>
    <property type="molecule type" value="Genomic_DNA"/>
</dbReference>
<organism evidence="1 2">
    <name type="scientific">Kibdelosporangium banguiense</name>
    <dbReference type="NCBI Taxonomy" id="1365924"/>
    <lineage>
        <taxon>Bacteria</taxon>
        <taxon>Bacillati</taxon>
        <taxon>Actinomycetota</taxon>
        <taxon>Actinomycetes</taxon>
        <taxon>Pseudonocardiales</taxon>
        <taxon>Pseudonocardiaceae</taxon>
        <taxon>Kibdelosporangium</taxon>
    </lineage>
</organism>
<name>A0ABS4TUE0_9PSEU</name>
<reference evidence="1 2" key="1">
    <citation type="submission" date="2021-03" db="EMBL/GenBank/DDBJ databases">
        <title>Sequencing the genomes of 1000 actinobacteria strains.</title>
        <authorList>
            <person name="Klenk H.-P."/>
        </authorList>
    </citation>
    <scope>NUCLEOTIDE SEQUENCE [LARGE SCALE GENOMIC DNA]</scope>
    <source>
        <strain evidence="1 2">DSM 46670</strain>
    </source>
</reference>
<proteinExistence type="predicted"/>
<gene>
    <name evidence="1" type="ORF">JOF56_008405</name>
</gene>
<evidence type="ECO:0000313" key="2">
    <source>
        <dbReference type="Proteomes" id="UP001519332"/>
    </source>
</evidence>
<dbReference type="Proteomes" id="UP001519332">
    <property type="component" value="Unassembled WGS sequence"/>
</dbReference>
<evidence type="ECO:0000313" key="1">
    <source>
        <dbReference type="EMBL" id="MBP2328020.1"/>
    </source>
</evidence>
<protein>
    <submittedName>
        <fullName evidence="1">Uncharacterized protein</fullName>
    </submittedName>
</protein>